<dbReference type="EMBL" id="JRES01001185">
    <property type="protein sequence ID" value="KNC24699.1"/>
    <property type="molecule type" value="Genomic_DNA"/>
</dbReference>
<reference evidence="1 2" key="1">
    <citation type="journal article" date="2015" name="Nat. Commun.">
        <title>Lucilia cuprina genome unlocks parasitic fly biology to underpin future interventions.</title>
        <authorList>
            <person name="Anstead C.A."/>
            <person name="Korhonen P.K."/>
            <person name="Young N.D."/>
            <person name="Hall R.S."/>
            <person name="Jex A.R."/>
            <person name="Murali S.C."/>
            <person name="Hughes D.S."/>
            <person name="Lee S.F."/>
            <person name="Perry T."/>
            <person name="Stroehlein A.J."/>
            <person name="Ansell B.R."/>
            <person name="Breugelmans B."/>
            <person name="Hofmann A."/>
            <person name="Qu J."/>
            <person name="Dugan S."/>
            <person name="Lee S.L."/>
            <person name="Chao H."/>
            <person name="Dinh H."/>
            <person name="Han Y."/>
            <person name="Doddapaneni H.V."/>
            <person name="Worley K.C."/>
            <person name="Muzny D.M."/>
            <person name="Ioannidis P."/>
            <person name="Waterhouse R.M."/>
            <person name="Zdobnov E.M."/>
            <person name="James P.J."/>
            <person name="Bagnall N.H."/>
            <person name="Kotze A.C."/>
            <person name="Gibbs R.A."/>
            <person name="Richards S."/>
            <person name="Batterham P."/>
            <person name="Gasser R.B."/>
        </authorList>
    </citation>
    <scope>NUCLEOTIDE SEQUENCE [LARGE SCALE GENOMIC DNA]</scope>
    <source>
        <strain evidence="1 2">LS</strain>
        <tissue evidence="1">Full body</tissue>
    </source>
</reference>
<keyword evidence="2" id="KW-1185">Reference proteome</keyword>
<protein>
    <submittedName>
        <fullName evidence="1">Uncharacterized protein</fullName>
    </submittedName>
</protein>
<comment type="caution">
    <text evidence="1">The sequence shown here is derived from an EMBL/GenBank/DDBJ whole genome shotgun (WGS) entry which is preliminary data.</text>
</comment>
<dbReference type="AlphaFoldDB" id="A0A0L0BZP1"/>
<gene>
    <name evidence="1" type="ORF">FF38_00952</name>
</gene>
<accession>A0A0L0BZP1</accession>
<evidence type="ECO:0000313" key="2">
    <source>
        <dbReference type="Proteomes" id="UP000037069"/>
    </source>
</evidence>
<name>A0A0L0BZP1_LUCCU</name>
<dbReference type="Proteomes" id="UP000037069">
    <property type="component" value="Unassembled WGS sequence"/>
</dbReference>
<proteinExistence type="predicted"/>
<organism evidence="1 2">
    <name type="scientific">Lucilia cuprina</name>
    <name type="common">Green bottle fly</name>
    <name type="synonym">Australian sheep blowfly</name>
    <dbReference type="NCBI Taxonomy" id="7375"/>
    <lineage>
        <taxon>Eukaryota</taxon>
        <taxon>Metazoa</taxon>
        <taxon>Ecdysozoa</taxon>
        <taxon>Arthropoda</taxon>
        <taxon>Hexapoda</taxon>
        <taxon>Insecta</taxon>
        <taxon>Pterygota</taxon>
        <taxon>Neoptera</taxon>
        <taxon>Endopterygota</taxon>
        <taxon>Diptera</taxon>
        <taxon>Brachycera</taxon>
        <taxon>Muscomorpha</taxon>
        <taxon>Oestroidea</taxon>
        <taxon>Calliphoridae</taxon>
        <taxon>Luciliinae</taxon>
        <taxon>Lucilia</taxon>
    </lineage>
</organism>
<evidence type="ECO:0000313" key="1">
    <source>
        <dbReference type="EMBL" id="KNC24699.1"/>
    </source>
</evidence>
<sequence length="169" mass="19572">MEFSHPYFKVSPRCVKRFCVCQINNIEVPFPKSILDLALSSDILLIVIRLSEVPSPHCKSARVPSPPMMNVRSFFFKMYFIYMGGAANLFPKIFTYILMILTTFTIASILSKYISTWMQQLPVCVQSSLCWIAEPDRFWDAGRVMGHRHMLGNCQIRFYLDTLSIKRKS</sequence>